<comment type="subunit">
    <text evidence="8">May form a complex composed of at least the catalytic subunit CRK2 and a cyclin.</text>
</comment>
<dbReference type="GO" id="GO:0005634">
    <property type="term" value="C:nucleus"/>
    <property type="evidence" value="ECO:0007669"/>
    <property type="project" value="UniProtKB-ARBA"/>
</dbReference>
<feature type="domain" description="Protein kinase" evidence="13">
    <location>
        <begin position="125"/>
        <end position="420"/>
    </location>
</feature>
<gene>
    <name evidence="14" type="ORF">Vbra_20922</name>
</gene>
<dbReference type="InParanoid" id="A0A0G4EV90"/>
<evidence type="ECO:0000313" key="14">
    <source>
        <dbReference type="EMBL" id="CEM02536.1"/>
    </source>
</evidence>
<keyword evidence="6" id="KW-0418">Kinase</keyword>
<evidence type="ECO:0000256" key="6">
    <source>
        <dbReference type="ARBA" id="ARBA00022777"/>
    </source>
</evidence>
<keyword evidence="4" id="KW-0808">Transferase</keyword>
<evidence type="ECO:0000256" key="4">
    <source>
        <dbReference type="ARBA" id="ARBA00022679"/>
    </source>
</evidence>
<dbReference type="Pfam" id="PF00069">
    <property type="entry name" value="Pkinase"/>
    <property type="match status" value="1"/>
</dbReference>
<dbReference type="OMA" id="DMVPTPY"/>
<dbReference type="CDD" id="cd07843">
    <property type="entry name" value="STKc_CDC2L1"/>
    <property type="match status" value="1"/>
</dbReference>
<dbReference type="GO" id="GO:0007346">
    <property type="term" value="P:regulation of mitotic cell cycle"/>
    <property type="evidence" value="ECO:0007669"/>
    <property type="project" value="TreeGrafter"/>
</dbReference>
<protein>
    <recommendedName>
        <fullName evidence="9">Cyclin-dependent kinase 2 homolog</fullName>
    </recommendedName>
    <alternativeName>
        <fullName evidence="10">Cell division control protein 2 homolog</fullName>
    </alternativeName>
    <alternativeName>
        <fullName evidence="11">cdc2-related kinase 2</fullName>
    </alternativeName>
</protein>
<dbReference type="PhylomeDB" id="A0A0G4EV90"/>
<evidence type="ECO:0000256" key="10">
    <source>
        <dbReference type="ARBA" id="ARBA00041902"/>
    </source>
</evidence>
<dbReference type="FunFam" id="1.10.510.10:FF:000211">
    <property type="entry name" value="Cyclin-dependent kinase G-2"/>
    <property type="match status" value="1"/>
</dbReference>
<dbReference type="EMBL" id="CDMY01000329">
    <property type="protein sequence ID" value="CEM02536.1"/>
    <property type="molecule type" value="Genomic_DNA"/>
</dbReference>
<comment type="similarity">
    <text evidence="1">Belongs to the protein kinase superfamily. CMGC Ser/Thr protein kinase family. CDC2/CDKX subfamily.</text>
</comment>
<accession>A0A0G4EV90</accession>
<evidence type="ECO:0000256" key="3">
    <source>
        <dbReference type="ARBA" id="ARBA00022553"/>
    </source>
</evidence>
<dbReference type="AlphaFoldDB" id="A0A0G4EV90"/>
<evidence type="ECO:0000256" key="9">
    <source>
        <dbReference type="ARBA" id="ARBA00039612"/>
    </source>
</evidence>
<dbReference type="PANTHER" id="PTHR24056:SF107">
    <property type="entry name" value="CYCLIN-DEPENDENT KINASE 11A-RELATED"/>
    <property type="match status" value="1"/>
</dbReference>
<evidence type="ECO:0000256" key="12">
    <source>
        <dbReference type="SAM" id="MobiDB-lite"/>
    </source>
</evidence>
<feature type="compositionally biased region" description="Pro residues" evidence="12">
    <location>
        <begin position="86"/>
        <end position="107"/>
    </location>
</feature>
<feature type="region of interest" description="Disordered" evidence="12">
    <location>
        <begin position="489"/>
        <end position="513"/>
    </location>
</feature>
<dbReference type="PROSITE" id="PS50011">
    <property type="entry name" value="PROTEIN_KINASE_DOM"/>
    <property type="match status" value="1"/>
</dbReference>
<evidence type="ECO:0000256" key="2">
    <source>
        <dbReference type="ARBA" id="ARBA00022527"/>
    </source>
</evidence>
<dbReference type="Proteomes" id="UP000041254">
    <property type="component" value="Unassembled WGS sequence"/>
</dbReference>
<dbReference type="InterPro" id="IPR045267">
    <property type="entry name" value="CDK11/PITSLRE_STKc"/>
</dbReference>
<dbReference type="Gene3D" id="1.10.510.10">
    <property type="entry name" value="Transferase(Phosphotransferase) domain 1"/>
    <property type="match status" value="1"/>
</dbReference>
<dbReference type="GO" id="GO:0080090">
    <property type="term" value="P:regulation of primary metabolic process"/>
    <property type="evidence" value="ECO:0007669"/>
    <property type="project" value="UniProtKB-ARBA"/>
</dbReference>
<evidence type="ECO:0000256" key="8">
    <source>
        <dbReference type="ARBA" id="ARBA00038543"/>
    </source>
</evidence>
<keyword evidence="5" id="KW-0547">Nucleotide-binding</keyword>
<dbReference type="PANTHER" id="PTHR24056">
    <property type="entry name" value="CELL DIVISION PROTEIN KINASE"/>
    <property type="match status" value="1"/>
</dbReference>
<keyword evidence="7" id="KW-0067">ATP-binding</keyword>
<organism evidence="14 15">
    <name type="scientific">Vitrella brassicaformis (strain CCMP3155)</name>
    <dbReference type="NCBI Taxonomy" id="1169540"/>
    <lineage>
        <taxon>Eukaryota</taxon>
        <taxon>Sar</taxon>
        <taxon>Alveolata</taxon>
        <taxon>Colpodellida</taxon>
        <taxon>Vitrellaceae</taxon>
        <taxon>Vitrella</taxon>
    </lineage>
</organism>
<dbReference type="OrthoDB" id="1732493at2759"/>
<evidence type="ECO:0000313" key="15">
    <source>
        <dbReference type="Proteomes" id="UP000041254"/>
    </source>
</evidence>
<feature type="compositionally biased region" description="Basic and acidic residues" evidence="12">
    <location>
        <begin position="23"/>
        <end position="47"/>
    </location>
</feature>
<feature type="region of interest" description="Disordered" evidence="12">
    <location>
        <begin position="1"/>
        <end position="113"/>
    </location>
</feature>
<evidence type="ECO:0000256" key="11">
    <source>
        <dbReference type="ARBA" id="ARBA00042858"/>
    </source>
</evidence>
<dbReference type="GO" id="GO:0004674">
    <property type="term" value="F:protein serine/threonine kinase activity"/>
    <property type="evidence" value="ECO:0007669"/>
    <property type="project" value="UniProtKB-KW"/>
</dbReference>
<dbReference type="InterPro" id="IPR011009">
    <property type="entry name" value="Kinase-like_dom_sf"/>
</dbReference>
<keyword evidence="2" id="KW-0723">Serine/threonine-protein kinase</keyword>
<dbReference type="PROSITE" id="PS00108">
    <property type="entry name" value="PROTEIN_KINASE_ST"/>
    <property type="match status" value="1"/>
</dbReference>
<evidence type="ECO:0000256" key="7">
    <source>
        <dbReference type="ARBA" id="ARBA00022840"/>
    </source>
</evidence>
<proteinExistence type="inferred from homology"/>
<evidence type="ECO:0000256" key="1">
    <source>
        <dbReference type="ARBA" id="ARBA00006485"/>
    </source>
</evidence>
<dbReference type="FunFam" id="3.30.200.20:FF:000172">
    <property type="entry name" value="cyclin-dependent kinase G-2 isoform X1"/>
    <property type="match status" value="1"/>
</dbReference>
<keyword evidence="3" id="KW-0597">Phosphoprotein</keyword>
<name>A0A0G4EV90_VITBC</name>
<dbReference type="InterPro" id="IPR000719">
    <property type="entry name" value="Prot_kinase_dom"/>
</dbReference>
<reference evidence="14 15" key="1">
    <citation type="submission" date="2014-11" db="EMBL/GenBank/DDBJ databases">
        <authorList>
            <person name="Zhu J."/>
            <person name="Qi W."/>
            <person name="Song R."/>
        </authorList>
    </citation>
    <scope>NUCLEOTIDE SEQUENCE [LARGE SCALE GENOMIC DNA]</scope>
</reference>
<dbReference type="InterPro" id="IPR008271">
    <property type="entry name" value="Ser/Thr_kinase_AS"/>
</dbReference>
<evidence type="ECO:0000256" key="5">
    <source>
        <dbReference type="ARBA" id="ARBA00022741"/>
    </source>
</evidence>
<evidence type="ECO:0000259" key="13">
    <source>
        <dbReference type="PROSITE" id="PS50011"/>
    </source>
</evidence>
<dbReference type="GO" id="GO:0005524">
    <property type="term" value="F:ATP binding"/>
    <property type="evidence" value="ECO:0007669"/>
    <property type="project" value="UniProtKB-KW"/>
</dbReference>
<sequence>MSDDVKMAEGAAADQGREALLTPEHHAGEADHPLLTPEHERQEHEQEQQQQQRNSSPSQQAQEPPAKRLRIAPDEIDNDQDDILPPSQPSPSPPTVPPQLSPPPPSVPRRVHDPLVHGCRSVNIFKKLNKIDEGTYGVVFRAQNTETGEIVALKQIKYHEKQEKEGFPITSLREISILLNMQHENIVDVKEVVVGKSPTHIFMVMEYMEHELKALLEDMKNSFSVAEVKALLLQLLRAVAYMHHHWILHRDLKTSNLLFNNQGVLKVCDFGLARKYGAPIRVYTHHVVTLWYRAPELLLGERQYTQAIDVWSVGCIFAEMILRTPIFPGKNEKDQIDNIFRLTGSPSESTWPGFGELPHIKAGRVKIKNIRPTWREKFPRASYTGGCSLTDTGLDLMIRLLDPNPKARITAAEALDHPYFKEAPKPQQAHLMPTYPETNASIRDKRKRMKSLDDEQIKEREAYHEGADRFGSRIDARQFLSDLAMMPARSAASKPTTAAAAAAGGPAAAPKDG</sequence>
<dbReference type="SUPFAM" id="SSF56112">
    <property type="entry name" value="Protein kinase-like (PK-like)"/>
    <property type="match status" value="1"/>
</dbReference>
<keyword evidence="15" id="KW-1185">Reference proteome</keyword>
<dbReference type="VEuPathDB" id="CryptoDB:Vbra_20922"/>
<dbReference type="GO" id="GO:0010556">
    <property type="term" value="P:regulation of macromolecule biosynthetic process"/>
    <property type="evidence" value="ECO:0007669"/>
    <property type="project" value="UniProtKB-ARBA"/>
</dbReference>
<dbReference type="STRING" id="1169540.A0A0G4EV90"/>
<dbReference type="Gene3D" id="3.30.200.20">
    <property type="entry name" value="Phosphorylase Kinase, domain 1"/>
    <property type="match status" value="1"/>
</dbReference>
<dbReference type="SMART" id="SM00220">
    <property type="entry name" value="S_TKc"/>
    <property type="match status" value="1"/>
</dbReference>
<dbReference type="InterPro" id="IPR050108">
    <property type="entry name" value="CDK"/>
</dbReference>